<evidence type="ECO:0000256" key="1">
    <source>
        <dbReference type="SAM" id="MobiDB-lite"/>
    </source>
</evidence>
<dbReference type="OrthoDB" id="9774199at2"/>
<dbReference type="PANTHER" id="PTHR48079">
    <property type="entry name" value="PROTEIN YEEZ"/>
    <property type="match status" value="1"/>
</dbReference>
<dbReference type="InterPro" id="IPR016040">
    <property type="entry name" value="NAD(P)-bd_dom"/>
</dbReference>
<dbReference type="SUPFAM" id="SSF51735">
    <property type="entry name" value="NAD(P)-binding Rossmann-fold domains"/>
    <property type="match status" value="1"/>
</dbReference>
<dbReference type="EMBL" id="VAVZ01000002">
    <property type="protein sequence ID" value="TLQ01038.1"/>
    <property type="molecule type" value="Genomic_DNA"/>
</dbReference>
<reference evidence="3 4" key="1">
    <citation type="submission" date="2019-05" db="EMBL/GenBank/DDBJ databases">
        <title>Nesterenkonia sp. GY074 isolated from the Southern Atlantic Ocean.</title>
        <authorList>
            <person name="Zhang G."/>
        </authorList>
    </citation>
    <scope>NUCLEOTIDE SEQUENCE [LARGE SCALE GENOMIC DNA]</scope>
    <source>
        <strain evidence="3 4">GY074</strain>
    </source>
</reference>
<protein>
    <submittedName>
        <fullName evidence="3">SDR family oxidoreductase</fullName>
    </submittedName>
</protein>
<dbReference type="Proteomes" id="UP000310458">
    <property type="component" value="Unassembled WGS sequence"/>
</dbReference>
<dbReference type="GO" id="GO:0004029">
    <property type="term" value="F:aldehyde dehydrogenase (NAD+) activity"/>
    <property type="evidence" value="ECO:0007669"/>
    <property type="project" value="TreeGrafter"/>
</dbReference>
<sequence>MDDSSQDHTSEDRLGREKITPSEHPQKVLVLGATGYIGGRLVPRLLQAGHEVRAAARSVTKLENAPWRDQVEIHHVDLEDHEGLDEAMRGVDVVYLLVHAMGGGGDFEEREAESARRIAATAEREGVSRIVYLGGLHPEGVKLSPHMRSRAEVARILLESPVNTVAFQAGIIIGSGSASFEMIRHLALKLRLMPAPDWVKNNVEPIAIRDVLHYLLAATEYSGQINRILDIGSGEVKSYSKVMEEFSSMAGLKPRKVLPLPLPAATLSGIWVGMVTPLPMTLTIPLVRSLQNDAVTNNRDVDDYFPPPAAGLLNYSEAVSLALRREEEGSIDTTWDADIGPLEHSAGALPSDPDWAGLRRYEDVRTIEADNVSSDAVWKVIEGIGGSNGWHSWPLAWKVRGLWDKLVGGAGLNRGRRLPDSLRVGDPVDWWRVERMEPGHRLLLRAEMKVSGYAWLEFSIDELEGGTVQLKQRALFYAKSIRGTLYWMSMAPFHRSIFPTMLENIIETARLNEHRETSAEAEGAR</sequence>
<accession>A0A5R9BJZ7</accession>
<comment type="caution">
    <text evidence="3">The sequence shown here is derived from an EMBL/GenBank/DDBJ whole genome shotgun (WGS) entry which is preliminary data.</text>
</comment>
<dbReference type="PANTHER" id="PTHR48079:SF6">
    <property type="entry name" value="NAD(P)-BINDING DOMAIN-CONTAINING PROTEIN-RELATED"/>
    <property type="match status" value="1"/>
</dbReference>
<dbReference type="Gene3D" id="3.40.50.720">
    <property type="entry name" value="NAD(P)-binding Rossmann-like Domain"/>
    <property type="match status" value="1"/>
</dbReference>
<evidence type="ECO:0000313" key="4">
    <source>
        <dbReference type="Proteomes" id="UP000310458"/>
    </source>
</evidence>
<dbReference type="InterPro" id="IPR036291">
    <property type="entry name" value="NAD(P)-bd_dom_sf"/>
</dbReference>
<dbReference type="AlphaFoldDB" id="A0A5R9BJZ7"/>
<dbReference type="Pfam" id="PF13460">
    <property type="entry name" value="NAD_binding_10"/>
    <property type="match status" value="1"/>
</dbReference>
<dbReference type="InterPro" id="IPR051783">
    <property type="entry name" value="NAD(P)-dependent_oxidoreduct"/>
</dbReference>
<proteinExistence type="predicted"/>
<dbReference type="InterPro" id="IPR021295">
    <property type="entry name" value="DUF2867"/>
</dbReference>
<dbReference type="RefSeq" id="WP_138251663.1">
    <property type="nucleotide sequence ID" value="NZ_VAVZ01000002.1"/>
</dbReference>
<evidence type="ECO:0000259" key="2">
    <source>
        <dbReference type="Pfam" id="PF13460"/>
    </source>
</evidence>
<dbReference type="Pfam" id="PF11066">
    <property type="entry name" value="DUF2867"/>
    <property type="match status" value="1"/>
</dbReference>
<keyword evidence="4" id="KW-1185">Reference proteome</keyword>
<gene>
    <name evidence="3" type="ORF">FEF26_00940</name>
</gene>
<organism evidence="3 4">
    <name type="scientific">Nesterenkonia salmonea</name>
    <dbReference type="NCBI Taxonomy" id="1804987"/>
    <lineage>
        <taxon>Bacteria</taxon>
        <taxon>Bacillati</taxon>
        <taxon>Actinomycetota</taxon>
        <taxon>Actinomycetes</taxon>
        <taxon>Micrococcales</taxon>
        <taxon>Micrococcaceae</taxon>
        <taxon>Nesterenkonia</taxon>
    </lineage>
</organism>
<name>A0A5R9BJZ7_9MICC</name>
<evidence type="ECO:0000313" key="3">
    <source>
        <dbReference type="EMBL" id="TLQ01038.1"/>
    </source>
</evidence>
<feature type="region of interest" description="Disordered" evidence="1">
    <location>
        <begin position="1"/>
        <end position="23"/>
    </location>
</feature>
<dbReference type="SUPFAM" id="SSF55961">
    <property type="entry name" value="Bet v1-like"/>
    <property type="match status" value="1"/>
</dbReference>
<feature type="domain" description="NAD(P)-binding" evidence="2">
    <location>
        <begin position="32"/>
        <end position="137"/>
    </location>
</feature>
<dbReference type="GO" id="GO:0005737">
    <property type="term" value="C:cytoplasm"/>
    <property type="evidence" value="ECO:0007669"/>
    <property type="project" value="TreeGrafter"/>
</dbReference>